<evidence type="ECO:0000259" key="2">
    <source>
        <dbReference type="Pfam" id="PF11760"/>
    </source>
</evidence>
<dbReference type="InterPro" id="IPR036518">
    <property type="entry name" value="CobE/GbiG_C_sf"/>
</dbReference>
<dbReference type="GO" id="GO:0009236">
    <property type="term" value="P:cobalamin biosynthetic process"/>
    <property type="evidence" value="ECO:0007669"/>
    <property type="project" value="InterPro"/>
</dbReference>
<dbReference type="GO" id="GO:0016787">
    <property type="term" value="F:hydrolase activity"/>
    <property type="evidence" value="ECO:0007669"/>
    <property type="project" value="UniProtKB-KW"/>
</dbReference>
<dbReference type="Proteomes" id="UP000824176">
    <property type="component" value="Unassembled WGS sequence"/>
</dbReference>
<dbReference type="Gene3D" id="3.40.50.11220">
    <property type="match status" value="1"/>
</dbReference>
<evidence type="ECO:0000259" key="3">
    <source>
        <dbReference type="Pfam" id="PF11761"/>
    </source>
</evidence>
<accession>A0A9D2KCS8</accession>
<proteinExistence type="predicted"/>
<dbReference type="InterPro" id="IPR052553">
    <property type="entry name" value="CbiG_hydrolase"/>
</dbReference>
<feature type="domain" description="Cobalamin biosynthesis central region" evidence="3">
    <location>
        <begin position="133"/>
        <end position="210"/>
    </location>
</feature>
<reference evidence="4" key="2">
    <citation type="submission" date="2021-04" db="EMBL/GenBank/DDBJ databases">
        <authorList>
            <person name="Gilroy R."/>
        </authorList>
    </citation>
    <scope>NUCLEOTIDE SEQUENCE</scope>
    <source>
        <strain evidence="4">ChiW4-1371</strain>
    </source>
</reference>
<dbReference type="SUPFAM" id="SSF159672">
    <property type="entry name" value="CbiG N-terminal domain-like"/>
    <property type="match status" value="1"/>
</dbReference>
<dbReference type="Pfam" id="PF11760">
    <property type="entry name" value="CbiG_N"/>
    <property type="match status" value="1"/>
</dbReference>
<reference evidence="4" key="1">
    <citation type="journal article" date="2021" name="PeerJ">
        <title>Extensive microbial diversity within the chicken gut microbiome revealed by metagenomics and culture.</title>
        <authorList>
            <person name="Gilroy R."/>
            <person name="Ravi A."/>
            <person name="Getino M."/>
            <person name="Pursley I."/>
            <person name="Horton D.L."/>
            <person name="Alikhan N.F."/>
            <person name="Baker D."/>
            <person name="Gharbi K."/>
            <person name="Hall N."/>
            <person name="Watson M."/>
            <person name="Adriaenssens E.M."/>
            <person name="Foster-Nyarko E."/>
            <person name="Jarju S."/>
            <person name="Secka A."/>
            <person name="Antonio M."/>
            <person name="Oren A."/>
            <person name="Chaudhuri R.R."/>
            <person name="La Ragione R."/>
            <person name="Hildebrand F."/>
            <person name="Pallen M.J."/>
        </authorList>
    </citation>
    <scope>NUCLEOTIDE SEQUENCE</scope>
    <source>
        <strain evidence="4">ChiW4-1371</strain>
    </source>
</reference>
<evidence type="ECO:0000259" key="1">
    <source>
        <dbReference type="Pfam" id="PF01890"/>
    </source>
</evidence>
<evidence type="ECO:0000313" key="5">
    <source>
        <dbReference type="Proteomes" id="UP000824176"/>
    </source>
</evidence>
<evidence type="ECO:0000313" key="4">
    <source>
        <dbReference type="EMBL" id="HIZ90456.1"/>
    </source>
</evidence>
<dbReference type="Pfam" id="PF01890">
    <property type="entry name" value="CbiG_C"/>
    <property type="match status" value="1"/>
</dbReference>
<feature type="domain" description="CobE/GbiG C-terminal" evidence="1">
    <location>
        <begin position="213"/>
        <end position="329"/>
    </location>
</feature>
<dbReference type="InterPro" id="IPR038029">
    <property type="entry name" value="GbiG_N_sf"/>
</dbReference>
<protein>
    <submittedName>
        <fullName evidence="4">Cobalt-precorrin 5A hydrolase</fullName>
    </submittedName>
</protein>
<feature type="domain" description="Cobalamin synthesis G N-terminal" evidence="2">
    <location>
        <begin position="49"/>
        <end position="128"/>
    </location>
</feature>
<name>A0A9D2KCS8_9BACT</name>
<sequence length="338" mass="37352">MDKIYIISFTKNGAELSLKLKNLYPDAEVYGKYGDENIKLLDKDIKSFVSGIFNQSKAIIFISALGIAVRAVAPCIISKDKDAAVIVLDDTGRYVIPVLSGHIGGANQMAEEIAEHISAEPVITTATDRNKKFAVDVWACKNNLYIDDIPMIKEVSSRILNNENVGFISHYEVLGSMPKGIIADTQCKCGIVIGNDDKEKPFQYTMNLIPKEYVLGIGARKGAEYSNLKDFAERILKENNIDKRKILAITSIDIKKDEKAIIKLAEELNVPFITYPANELAEMQGDFSSSNFVKNITGVDNVCERASVCYGGTKLIVKKTSENGFTIAVSYKLWHGSF</sequence>
<dbReference type="AlphaFoldDB" id="A0A9D2KCS8"/>
<dbReference type="PANTHER" id="PTHR37477">
    <property type="entry name" value="COBALT-PRECORRIN-5A HYDROLASE"/>
    <property type="match status" value="1"/>
</dbReference>
<dbReference type="EMBL" id="DXAQ01000163">
    <property type="protein sequence ID" value="HIZ90456.1"/>
    <property type="molecule type" value="Genomic_DNA"/>
</dbReference>
<dbReference type="PANTHER" id="PTHR37477:SF1">
    <property type="entry name" value="COBALT-PRECORRIN-5A HYDROLASE"/>
    <property type="match status" value="1"/>
</dbReference>
<dbReference type="InterPro" id="IPR002750">
    <property type="entry name" value="CobE/GbiG_C"/>
</dbReference>
<dbReference type="Pfam" id="PF11761">
    <property type="entry name" value="CbiG_mid"/>
    <property type="match status" value="1"/>
</dbReference>
<dbReference type="Gene3D" id="3.30.420.180">
    <property type="entry name" value="CobE/GbiG C-terminal domain"/>
    <property type="match status" value="1"/>
</dbReference>
<comment type="caution">
    <text evidence="4">The sequence shown here is derived from an EMBL/GenBank/DDBJ whole genome shotgun (WGS) entry which is preliminary data.</text>
</comment>
<dbReference type="InterPro" id="IPR021744">
    <property type="entry name" value="CbiG_N"/>
</dbReference>
<dbReference type="SUPFAM" id="SSF159664">
    <property type="entry name" value="CobE/GbiG C-terminal domain-like"/>
    <property type="match status" value="1"/>
</dbReference>
<dbReference type="InterPro" id="IPR021745">
    <property type="entry name" value="CbiG_mid"/>
</dbReference>
<organism evidence="4 5">
    <name type="scientific">Candidatus Mucispirillum faecigallinarum</name>
    <dbReference type="NCBI Taxonomy" id="2838699"/>
    <lineage>
        <taxon>Bacteria</taxon>
        <taxon>Pseudomonadati</taxon>
        <taxon>Deferribacterota</taxon>
        <taxon>Deferribacteres</taxon>
        <taxon>Deferribacterales</taxon>
        <taxon>Mucispirillaceae</taxon>
        <taxon>Mucispirillum</taxon>
    </lineage>
</organism>
<gene>
    <name evidence="4" type="ORF">H9804_10970</name>
</gene>
<keyword evidence="4" id="KW-0378">Hydrolase</keyword>